<dbReference type="GO" id="GO:0006396">
    <property type="term" value="P:RNA processing"/>
    <property type="evidence" value="ECO:0007669"/>
    <property type="project" value="InterPro"/>
</dbReference>
<comment type="caution">
    <text evidence="4">The sequence shown here is derived from an EMBL/GenBank/DDBJ whole genome shotgun (WGS) entry which is preliminary data.</text>
</comment>
<dbReference type="EMBL" id="LBTF01000037">
    <property type="protein sequence ID" value="KKQ34780.1"/>
    <property type="molecule type" value="Genomic_DNA"/>
</dbReference>
<accession>A0A0G0H8D8</accession>
<dbReference type="Gene3D" id="3.40.1280.10">
    <property type="match status" value="1"/>
</dbReference>
<dbReference type="Pfam" id="PF00588">
    <property type="entry name" value="SpoU_methylase"/>
    <property type="match status" value="1"/>
</dbReference>
<evidence type="ECO:0000313" key="4">
    <source>
        <dbReference type="EMBL" id="KKQ34780.1"/>
    </source>
</evidence>
<dbReference type="InterPro" id="IPR004441">
    <property type="entry name" value="rRNA_MeTrfase_TrmH"/>
</dbReference>
<feature type="domain" description="tRNA/rRNA methyltransferase SpoU type" evidence="3">
    <location>
        <begin position="4"/>
        <end position="155"/>
    </location>
</feature>
<reference evidence="4 5" key="1">
    <citation type="journal article" date="2015" name="Nature">
        <title>rRNA introns, odd ribosomes, and small enigmatic genomes across a large radiation of phyla.</title>
        <authorList>
            <person name="Brown C.T."/>
            <person name="Hug L.A."/>
            <person name="Thomas B.C."/>
            <person name="Sharon I."/>
            <person name="Castelle C.J."/>
            <person name="Singh A."/>
            <person name="Wilkins M.J."/>
            <person name="Williams K.H."/>
            <person name="Banfield J.F."/>
        </authorList>
    </citation>
    <scope>NUCLEOTIDE SEQUENCE [LARGE SCALE GENOMIC DNA]</scope>
</reference>
<dbReference type="InterPro" id="IPR001537">
    <property type="entry name" value="SpoU_MeTrfase"/>
</dbReference>
<dbReference type="InterPro" id="IPR029026">
    <property type="entry name" value="tRNA_m1G_MTases_N"/>
</dbReference>
<keyword evidence="1 4" id="KW-0489">Methyltransferase</keyword>
<evidence type="ECO:0000313" key="5">
    <source>
        <dbReference type="Proteomes" id="UP000033876"/>
    </source>
</evidence>
<dbReference type="GO" id="GO:0003723">
    <property type="term" value="F:RNA binding"/>
    <property type="evidence" value="ECO:0007669"/>
    <property type="project" value="InterPro"/>
</dbReference>
<dbReference type="GO" id="GO:0005829">
    <property type="term" value="C:cytosol"/>
    <property type="evidence" value="ECO:0007669"/>
    <property type="project" value="TreeGrafter"/>
</dbReference>
<name>A0A0G0H8D8_9BACT</name>
<sequence>MKDIRIIIHDVRSIYNVGAMFRTAEAAGVNDIFLSGYTPLPVDRFGRKRNDFSKSALGSENTIKWEHKKNISNLLMQLKENGFTLIAIEQWKKSINYKKVSKLLNKKNKIVFIVGNEVSGLQESILKKSDIVAEIPMMGKKESLNVSVAFGIALFRILNI</sequence>
<evidence type="ECO:0000256" key="2">
    <source>
        <dbReference type="ARBA" id="ARBA00022679"/>
    </source>
</evidence>
<dbReference type="GO" id="GO:0032259">
    <property type="term" value="P:methylation"/>
    <property type="evidence" value="ECO:0007669"/>
    <property type="project" value="UniProtKB-KW"/>
</dbReference>
<dbReference type="PANTHER" id="PTHR46429:SF1">
    <property type="entry name" value="23S RRNA (GUANOSINE-2'-O-)-METHYLTRANSFERASE RLMB"/>
    <property type="match status" value="1"/>
</dbReference>
<gene>
    <name evidence="4" type="ORF">US50_C0037G0004</name>
</gene>
<dbReference type="InterPro" id="IPR029028">
    <property type="entry name" value="Alpha/beta_knot_MTases"/>
</dbReference>
<dbReference type="AlphaFoldDB" id="A0A0G0H8D8"/>
<proteinExistence type="predicted"/>
<dbReference type="Proteomes" id="UP000033876">
    <property type="component" value="Unassembled WGS sequence"/>
</dbReference>
<dbReference type="SUPFAM" id="SSF75217">
    <property type="entry name" value="alpha/beta knot"/>
    <property type="match status" value="1"/>
</dbReference>
<dbReference type="PANTHER" id="PTHR46429">
    <property type="entry name" value="23S RRNA (GUANOSINE-2'-O-)-METHYLTRANSFERASE RLMB"/>
    <property type="match status" value="1"/>
</dbReference>
<keyword evidence="2 4" id="KW-0808">Transferase</keyword>
<protein>
    <submittedName>
        <fullName evidence="4">tRNA/rRNA methyltransferase</fullName>
    </submittedName>
</protein>
<evidence type="ECO:0000256" key="1">
    <source>
        <dbReference type="ARBA" id="ARBA00022603"/>
    </source>
</evidence>
<organism evidence="4 5">
    <name type="scientific">Candidatus Nomurabacteria bacterium GW2011_GWB1_37_5</name>
    <dbReference type="NCBI Taxonomy" id="1618742"/>
    <lineage>
        <taxon>Bacteria</taxon>
        <taxon>Candidatus Nomuraibacteriota</taxon>
    </lineage>
</organism>
<evidence type="ECO:0000259" key="3">
    <source>
        <dbReference type="Pfam" id="PF00588"/>
    </source>
</evidence>
<dbReference type="GO" id="GO:0008173">
    <property type="term" value="F:RNA methyltransferase activity"/>
    <property type="evidence" value="ECO:0007669"/>
    <property type="project" value="InterPro"/>
</dbReference>